<accession>A0A502BLA4</accession>
<dbReference type="PANTHER" id="PTHR34136:SF1">
    <property type="entry name" value="UDP-N-ACETYL-D-MANNOSAMINURONIC ACID TRANSFERASE"/>
    <property type="match status" value="1"/>
</dbReference>
<dbReference type="InterPro" id="IPR004629">
    <property type="entry name" value="WecG_TagA_CpsF"/>
</dbReference>
<proteinExistence type="predicted"/>
<name>A0A502BLA4_9HYPH</name>
<sequence length="254" mass="28595">MTQNSSEKLKYRNILGIKVACFDWDSSFAYFEKRIENREFLKQGWLNANNANIAHENPDYMAALKNFLILPDGIGVDIASKVAYGEIFPANLNGTDFIPGLMQHIKRPMKIALLGGGPGVAAETAILFKTQIPQHDYRVIADGYFKPDALNDILAQIKDYHPDMLLVAMGVPRQELFIDQHITAGHCTIASAVGALFDLHTGRVQRAPGWVRTLKMEWLHRLSQEPRRLAKRYLIGNPVFLWRVARNKLSGGKP</sequence>
<dbReference type="EMBL" id="VEWJ01000011">
    <property type="protein sequence ID" value="TPF74431.1"/>
    <property type="molecule type" value="Genomic_DNA"/>
</dbReference>
<reference evidence="3 4" key="1">
    <citation type="journal article" date="2003" name="Int. J. Syst. Evol. Microbiol.">
        <title>Towards a standardized format for the description of a novel species (of an established genus): Ochrobactrum gallinifaecis sp. nov.</title>
        <authorList>
            <person name="Kampfer P."/>
            <person name="Buczolits S."/>
            <person name="Albrecht A."/>
            <person name="Busse H.J."/>
            <person name="Stackebrandt E."/>
        </authorList>
    </citation>
    <scope>NUCLEOTIDE SEQUENCE [LARGE SCALE GENOMIC DNA]</scope>
    <source>
        <strain evidence="3 4">ISO 196</strain>
    </source>
</reference>
<evidence type="ECO:0000256" key="2">
    <source>
        <dbReference type="ARBA" id="ARBA00022679"/>
    </source>
</evidence>
<keyword evidence="2 3" id="KW-0808">Transferase</keyword>
<dbReference type="CDD" id="cd06533">
    <property type="entry name" value="Glyco_transf_WecG_TagA"/>
    <property type="match status" value="1"/>
</dbReference>
<dbReference type="Pfam" id="PF03808">
    <property type="entry name" value="Glyco_tran_WecG"/>
    <property type="match status" value="1"/>
</dbReference>
<keyword evidence="1" id="KW-0328">Glycosyltransferase</keyword>
<comment type="caution">
    <text evidence="3">The sequence shown here is derived from an EMBL/GenBank/DDBJ whole genome shotgun (WGS) entry which is preliminary data.</text>
</comment>
<dbReference type="Proteomes" id="UP000315388">
    <property type="component" value="Unassembled WGS sequence"/>
</dbReference>
<dbReference type="NCBIfam" id="TIGR00696">
    <property type="entry name" value="wecG_tagA_cpsF"/>
    <property type="match status" value="1"/>
</dbReference>
<dbReference type="RefSeq" id="WP_140905833.1">
    <property type="nucleotide sequence ID" value="NZ_JBHTMD010000046.1"/>
</dbReference>
<protein>
    <submittedName>
        <fullName evidence="3">WecB/TagA/CpsF family glycosyltransferase</fullName>
    </submittedName>
</protein>
<dbReference type="PANTHER" id="PTHR34136">
    <property type="match status" value="1"/>
</dbReference>
<evidence type="ECO:0000256" key="1">
    <source>
        <dbReference type="ARBA" id="ARBA00022676"/>
    </source>
</evidence>
<keyword evidence="4" id="KW-1185">Reference proteome</keyword>
<organism evidence="3 4">
    <name type="scientific">Brucella gallinifaecis</name>
    <dbReference type="NCBI Taxonomy" id="215590"/>
    <lineage>
        <taxon>Bacteria</taxon>
        <taxon>Pseudomonadati</taxon>
        <taxon>Pseudomonadota</taxon>
        <taxon>Alphaproteobacteria</taxon>
        <taxon>Hyphomicrobiales</taxon>
        <taxon>Brucellaceae</taxon>
        <taxon>Brucella/Ochrobactrum group</taxon>
        <taxon>Brucella</taxon>
    </lineage>
</organism>
<evidence type="ECO:0000313" key="4">
    <source>
        <dbReference type="Proteomes" id="UP000315388"/>
    </source>
</evidence>
<dbReference type="AlphaFoldDB" id="A0A502BLA4"/>
<gene>
    <name evidence="3" type="ORF">FHY56_14280</name>
</gene>
<dbReference type="OrthoDB" id="9771846at2"/>
<dbReference type="GO" id="GO:0016758">
    <property type="term" value="F:hexosyltransferase activity"/>
    <property type="evidence" value="ECO:0007669"/>
    <property type="project" value="TreeGrafter"/>
</dbReference>
<evidence type="ECO:0000313" key="3">
    <source>
        <dbReference type="EMBL" id="TPF74431.1"/>
    </source>
</evidence>